<accession>A0A6P5T6S8</accession>
<protein>
    <submittedName>
        <fullName evidence="4">Protein FAR1-RELATED SEQUENCE 5-like</fullName>
    </submittedName>
</protein>
<feature type="domain" description="MULE transposase" evidence="2">
    <location>
        <begin position="267"/>
        <end position="360"/>
    </location>
</feature>
<dbReference type="Pfam" id="PF10551">
    <property type="entry name" value="MULE"/>
    <property type="match status" value="1"/>
</dbReference>
<gene>
    <name evidence="4" type="primary">LOC110764251</name>
</gene>
<dbReference type="KEGG" id="pavi:110764251"/>
<dbReference type="InterPro" id="IPR018289">
    <property type="entry name" value="MULE_transposase_dom"/>
</dbReference>
<dbReference type="Proteomes" id="UP000515124">
    <property type="component" value="Unplaced"/>
</dbReference>
<evidence type="ECO:0000313" key="4">
    <source>
        <dbReference type="RefSeq" id="XP_021822867.1"/>
    </source>
</evidence>
<evidence type="ECO:0000259" key="1">
    <source>
        <dbReference type="Pfam" id="PF03101"/>
    </source>
</evidence>
<organism evidence="3 4">
    <name type="scientific">Prunus avium</name>
    <name type="common">Cherry</name>
    <name type="synonym">Cerasus avium</name>
    <dbReference type="NCBI Taxonomy" id="42229"/>
    <lineage>
        <taxon>Eukaryota</taxon>
        <taxon>Viridiplantae</taxon>
        <taxon>Streptophyta</taxon>
        <taxon>Embryophyta</taxon>
        <taxon>Tracheophyta</taxon>
        <taxon>Spermatophyta</taxon>
        <taxon>Magnoliopsida</taxon>
        <taxon>eudicotyledons</taxon>
        <taxon>Gunneridae</taxon>
        <taxon>Pentapetalae</taxon>
        <taxon>rosids</taxon>
        <taxon>fabids</taxon>
        <taxon>Rosales</taxon>
        <taxon>Rosaceae</taxon>
        <taxon>Amygdaloideae</taxon>
        <taxon>Amygdaleae</taxon>
        <taxon>Prunus</taxon>
    </lineage>
</organism>
<proteinExistence type="predicted"/>
<dbReference type="PANTHER" id="PTHR47718">
    <property type="entry name" value="OS01G0519700 PROTEIN"/>
    <property type="match status" value="1"/>
</dbReference>
<sequence length="436" mass="50328">MKMDYMAQELDGHSEGVGQYRLNSYSDSCDKIYIPQLRDDHKPKSVQGFESLDDAHEFYNNYAKEAGFSVRINYSRKNKETNEILRKEYVCSKEGVPAKGVGEKKRHRGITREGCKGCKEKLAVVKSKSGTYVVSLFVEGHNHPLTSPKRVHLLRSHRTVSNSHKCITQLFSAANIPTHQQFSLLEMQVGGIENVGCLEKDIYNNERNLRNGLKGHDADMLYEHFQLEHEKNLSFTFKIEADEEDRITHCFWVDTKSRKAYMFFGDVVVFDSTYNTNRYGMIFAPFVGVNNHGQTTVFACSFLSDETTNSFLWLFEQFKKAMPGGSPKMIITDQDPAMTKAIVQAFPNITHRYCSWHISKFSERLGGVKYRDYFEDFRKCIWESESTEEFDSKLMKIVEKSESQDNEWLRSLYEIRSSWVPAYVNHVFSAGMTSSQ</sequence>
<dbReference type="Pfam" id="PF03101">
    <property type="entry name" value="FAR1"/>
    <property type="match status" value="1"/>
</dbReference>
<keyword evidence="3" id="KW-1185">Reference proteome</keyword>
<name>A0A6P5T6S8_PRUAV</name>
<evidence type="ECO:0000313" key="3">
    <source>
        <dbReference type="Proteomes" id="UP000515124"/>
    </source>
</evidence>
<feature type="domain" description="FAR1" evidence="1">
    <location>
        <begin position="57"/>
        <end position="146"/>
    </location>
</feature>
<dbReference type="AlphaFoldDB" id="A0A6P5T6S8"/>
<dbReference type="RefSeq" id="XP_021822867.1">
    <property type="nucleotide sequence ID" value="XM_021967175.1"/>
</dbReference>
<reference evidence="4" key="1">
    <citation type="submission" date="2025-08" db="UniProtKB">
        <authorList>
            <consortium name="RefSeq"/>
        </authorList>
    </citation>
    <scope>IDENTIFICATION</scope>
</reference>
<dbReference type="InterPro" id="IPR004330">
    <property type="entry name" value="FAR1_DNA_bnd_dom"/>
</dbReference>
<dbReference type="GeneID" id="110764251"/>
<evidence type="ECO:0000259" key="2">
    <source>
        <dbReference type="Pfam" id="PF10551"/>
    </source>
</evidence>